<dbReference type="Proteomes" id="UP000554520">
    <property type="component" value="Unassembled WGS sequence"/>
</dbReference>
<organism evidence="2 3">
    <name type="scientific">Phyllobacterium trifolii</name>
    <dbReference type="NCBI Taxonomy" id="300193"/>
    <lineage>
        <taxon>Bacteria</taxon>
        <taxon>Pseudomonadati</taxon>
        <taxon>Pseudomonadota</taxon>
        <taxon>Alphaproteobacteria</taxon>
        <taxon>Hyphomicrobiales</taxon>
        <taxon>Phyllobacteriaceae</taxon>
        <taxon>Phyllobacterium</taxon>
    </lineage>
</organism>
<proteinExistence type="predicted"/>
<accession>A0A839UF67</accession>
<gene>
    <name evidence="2" type="ORF">FHS21_005033</name>
</gene>
<comment type="caution">
    <text evidence="2">The sequence shown here is derived from an EMBL/GenBank/DDBJ whole genome shotgun (WGS) entry which is preliminary data.</text>
</comment>
<name>A0A839UF67_9HYPH</name>
<protein>
    <recommendedName>
        <fullName evidence="4">Outer membrane protein beta-barrel domain-containing protein</fullName>
    </recommendedName>
</protein>
<evidence type="ECO:0008006" key="4">
    <source>
        <dbReference type="Google" id="ProtNLM"/>
    </source>
</evidence>
<dbReference type="EMBL" id="JACHXN010000021">
    <property type="protein sequence ID" value="MBB3148585.1"/>
    <property type="molecule type" value="Genomic_DNA"/>
</dbReference>
<keyword evidence="3" id="KW-1185">Reference proteome</keyword>
<feature type="chain" id="PRO_5032507381" description="Outer membrane protein beta-barrel domain-containing protein" evidence="1">
    <location>
        <begin position="24"/>
        <end position="262"/>
    </location>
</feature>
<evidence type="ECO:0000313" key="2">
    <source>
        <dbReference type="EMBL" id="MBB3148585.1"/>
    </source>
</evidence>
<dbReference type="AlphaFoldDB" id="A0A839UF67"/>
<evidence type="ECO:0000256" key="1">
    <source>
        <dbReference type="SAM" id="SignalP"/>
    </source>
</evidence>
<feature type="signal peptide" evidence="1">
    <location>
        <begin position="1"/>
        <end position="23"/>
    </location>
</feature>
<dbReference type="SUPFAM" id="SSF103515">
    <property type="entry name" value="Autotransporter"/>
    <property type="match status" value="1"/>
</dbReference>
<keyword evidence="1" id="KW-0732">Signal</keyword>
<dbReference type="RefSeq" id="WP_112532640.1">
    <property type="nucleotide sequence ID" value="NZ_JACHXN010000021.1"/>
</dbReference>
<sequence length="262" mass="27549">MKHSIALAALLTAGLMAASPARAADITSPMAPELKQTERDGWTFAIAPYFWAAGMSGDAGLFGLPTVHLDMDFGDILKNLDFAAMAIGEARYDRYSLFTDILYTKISTGRATPRGIIAGSVDVSSETFAGLIGAGYSVLQNERGNLDVVGGLRVWHASTDISFSGGLLDGRGRSDGATWVDGLAGLRGKYSITDKVYLTGWGLVGGGGANVDWDVAGGIGYSFNDKISAVAGYRALGVDYSDDGFVLDIVQQGPIFGVVMHF</sequence>
<dbReference type="InterPro" id="IPR036709">
    <property type="entry name" value="Autotransporte_beta_dom_sf"/>
</dbReference>
<reference evidence="2 3" key="1">
    <citation type="submission" date="2020-08" db="EMBL/GenBank/DDBJ databases">
        <title>Genomic Encyclopedia of Type Strains, Phase III (KMG-III): the genomes of soil and plant-associated and newly described type strains.</title>
        <authorList>
            <person name="Whitman W."/>
        </authorList>
    </citation>
    <scope>NUCLEOTIDE SEQUENCE [LARGE SCALE GENOMIC DNA]</scope>
    <source>
        <strain evidence="2 3">CECT 7015</strain>
    </source>
</reference>
<evidence type="ECO:0000313" key="3">
    <source>
        <dbReference type="Proteomes" id="UP000554520"/>
    </source>
</evidence>